<keyword evidence="1" id="KW-0812">Transmembrane</keyword>
<proteinExistence type="predicted"/>
<evidence type="ECO:0000313" key="2">
    <source>
        <dbReference type="EMBL" id="QJR43262.1"/>
    </source>
</evidence>
<organism evidence="2 3">
    <name type="scientific">Mycoplasma miroungigenitalium</name>
    <dbReference type="NCBI Taxonomy" id="754515"/>
    <lineage>
        <taxon>Bacteria</taxon>
        <taxon>Bacillati</taxon>
        <taxon>Mycoplasmatota</taxon>
        <taxon>Mollicutes</taxon>
        <taxon>Mycoplasmataceae</taxon>
        <taxon>Mycoplasma</taxon>
    </lineage>
</organism>
<accession>A0A6M4JDU8</accession>
<evidence type="ECO:0000313" key="3">
    <source>
        <dbReference type="Proteomes" id="UP000500686"/>
    </source>
</evidence>
<evidence type="ECO:0000256" key="1">
    <source>
        <dbReference type="SAM" id="Phobius"/>
    </source>
</evidence>
<protein>
    <submittedName>
        <fullName evidence="2">Uncharacterized protein</fullName>
    </submittedName>
</protein>
<feature type="transmembrane region" description="Helical" evidence="1">
    <location>
        <begin position="78"/>
        <end position="96"/>
    </location>
</feature>
<name>A0A6M4JDU8_9MOLU</name>
<dbReference type="RefSeq" id="WP_171110818.1">
    <property type="nucleotide sequence ID" value="NZ_CP053096.1"/>
</dbReference>
<sequence>MARNGQHKNATIFVTLLTVLAMIFLSIIPSIFKIQDSFATILNAGNLVFFIHYLFAIVSIVVISIRNKELKVRCWEKAIYILVSIMIADVALITLFPPLVGADYDGNVIIIFGSYLVFMFIGLAFWASYKLYFKFQYFFKYALTFKFSAQNSGINLKNCEFSAKPLIAQLSNQTMLLIRYLTLIQQKVFY</sequence>
<dbReference type="KEGG" id="mmir:HLA87_00355"/>
<dbReference type="Proteomes" id="UP000500686">
    <property type="component" value="Chromosome"/>
</dbReference>
<feature type="transmembrane region" description="Helical" evidence="1">
    <location>
        <begin position="108"/>
        <end position="129"/>
    </location>
</feature>
<dbReference type="AlphaFoldDB" id="A0A6M4JDU8"/>
<feature type="transmembrane region" description="Helical" evidence="1">
    <location>
        <begin position="12"/>
        <end position="32"/>
    </location>
</feature>
<keyword evidence="3" id="KW-1185">Reference proteome</keyword>
<reference evidence="2 3" key="1">
    <citation type="submission" date="2020-05" db="EMBL/GenBank/DDBJ databases">
        <title>Novel Mycoplasma species detected in Mirounga angustirostris (northern elephant seal) from the USA.</title>
        <authorList>
            <person name="Volokhov D.V."/>
        </authorList>
    </citation>
    <scope>NUCLEOTIDE SEQUENCE [LARGE SCALE GENOMIC DNA]</scope>
    <source>
        <strain evidence="2 3">Mirounga ES2806-GEN</strain>
    </source>
</reference>
<dbReference type="EMBL" id="CP053096">
    <property type="protein sequence ID" value="QJR43262.1"/>
    <property type="molecule type" value="Genomic_DNA"/>
</dbReference>
<keyword evidence="1" id="KW-1133">Transmembrane helix</keyword>
<gene>
    <name evidence="2" type="ORF">HLA87_00355</name>
</gene>
<keyword evidence="1" id="KW-0472">Membrane</keyword>
<feature type="transmembrane region" description="Helical" evidence="1">
    <location>
        <begin position="44"/>
        <end position="66"/>
    </location>
</feature>